<evidence type="ECO:0000259" key="2">
    <source>
        <dbReference type="PROSITE" id="PS50030"/>
    </source>
</evidence>
<dbReference type="AlphaFoldDB" id="A0A7S1VU05"/>
<dbReference type="GO" id="GO:0006511">
    <property type="term" value="P:ubiquitin-dependent protein catabolic process"/>
    <property type="evidence" value="ECO:0007669"/>
    <property type="project" value="TreeGrafter"/>
</dbReference>
<evidence type="ECO:0000256" key="1">
    <source>
        <dbReference type="SAM" id="MobiDB-lite"/>
    </source>
</evidence>
<evidence type="ECO:0008006" key="5">
    <source>
        <dbReference type="Google" id="ProtNLM"/>
    </source>
</evidence>
<dbReference type="SUPFAM" id="SSF46934">
    <property type="entry name" value="UBA-like"/>
    <property type="match status" value="1"/>
</dbReference>
<sequence>MSISLTIKETNGTKTTVSVAESSTVLALKEAIASTLAGGPAPAQQRLIFSGHVLKDDDALSKYGIKDGHSIHLVKSRAPPSPGGTAATSPSASSNAASAPFAGAGAGAGAGDANPLAGLMGGAGGDNPLAGLMGGGAGGLGGMDPSVAMGMLQNPQVQASLQALTQNPEMLQQMMASNPMAQQMMQANPQMAALMQNPEAIQQMFNPQNLQAAMQMQQAMATLQGNMGGVAGGDPFAGFGGAPAGDAAGANPFAGANLFGAGAGAAPASAASTVPPEERFATQLTQLGEMGFTDREKAVQALLACNGNVQAAIERLLSM</sequence>
<dbReference type="InterPro" id="IPR009060">
    <property type="entry name" value="UBA-like_sf"/>
</dbReference>
<dbReference type="GO" id="GO:0005829">
    <property type="term" value="C:cytosol"/>
    <property type="evidence" value="ECO:0007669"/>
    <property type="project" value="TreeGrafter"/>
</dbReference>
<dbReference type="Pfam" id="PF00627">
    <property type="entry name" value="UBA"/>
    <property type="match status" value="1"/>
</dbReference>
<dbReference type="EMBL" id="HBGL01015924">
    <property type="protein sequence ID" value="CAD9309571.1"/>
    <property type="molecule type" value="Transcribed_RNA"/>
</dbReference>
<dbReference type="InterPro" id="IPR029071">
    <property type="entry name" value="Ubiquitin-like_domsf"/>
</dbReference>
<feature type="domain" description="Ubiquitin-like" evidence="3">
    <location>
        <begin position="3"/>
        <end position="74"/>
    </location>
</feature>
<dbReference type="InterPro" id="IPR006636">
    <property type="entry name" value="STI1_HS-bd"/>
</dbReference>
<dbReference type="PANTHER" id="PTHR10677">
    <property type="entry name" value="UBIQUILIN"/>
    <property type="match status" value="1"/>
</dbReference>
<dbReference type="InterPro" id="IPR015496">
    <property type="entry name" value="Ubiquilin"/>
</dbReference>
<accession>A0A7S1VU05</accession>
<dbReference type="SMART" id="SM00165">
    <property type="entry name" value="UBA"/>
    <property type="match status" value="1"/>
</dbReference>
<feature type="region of interest" description="Disordered" evidence="1">
    <location>
        <begin position="73"/>
        <end position="98"/>
    </location>
</feature>
<evidence type="ECO:0000313" key="4">
    <source>
        <dbReference type="EMBL" id="CAD9309571.1"/>
    </source>
</evidence>
<feature type="domain" description="UBA" evidence="2">
    <location>
        <begin position="275"/>
        <end position="319"/>
    </location>
</feature>
<dbReference type="PROSITE" id="PS50030">
    <property type="entry name" value="UBA"/>
    <property type="match status" value="1"/>
</dbReference>
<dbReference type="SMART" id="SM00213">
    <property type="entry name" value="UBQ"/>
    <property type="match status" value="1"/>
</dbReference>
<organism evidence="4">
    <name type="scientific">Sexangularia sp. CB-2014</name>
    <dbReference type="NCBI Taxonomy" id="1486929"/>
    <lineage>
        <taxon>Eukaryota</taxon>
        <taxon>Amoebozoa</taxon>
        <taxon>Tubulinea</taxon>
        <taxon>Elardia</taxon>
        <taxon>Arcellinida</taxon>
        <taxon>Arcellinida incertae sedis</taxon>
        <taxon>Sexangularia</taxon>
    </lineage>
</organism>
<dbReference type="Gene3D" id="3.10.20.90">
    <property type="entry name" value="Phosphatidylinositol 3-kinase Catalytic Subunit, Chain A, domain 1"/>
    <property type="match status" value="1"/>
</dbReference>
<dbReference type="PANTHER" id="PTHR10677:SF3">
    <property type="entry name" value="FI07626P-RELATED"/>
    <property type="match status" value="1"/>
</dbReference>
<protein>
    <recommendedName>
        <fullName evidence="5">UV excision repair protein RAD23</fullName>
    </recommendedName>
</protein>
<dbReference type="SUPFAM" id="SSF54236">
    <property type="entry name" value="Ubiquitin-like"/>
    <property type="match status" value="1"/>
</dbReference>
<evidence type="ECO:0000259" key="3">
    <source>
        <dbReference type="PROSITE" id="PS50053"/>
    </source>
</evidence>
<dbReference type="CDD" id="cd14399">
    <property type="entry name" value="UBA_PLICs"/>
    <property type="match status" value="1"/>
</dbReference>
<dbReference type="Gene3D" id="1.10.8.10">
    <property type="entry name" value="DNA helicase RuvA subunit, C-terminal domain"/>
    <property type="match status" value="1"/>
</dbReference>
<dbReference type="PROSITE" id="PS50053">
    <property type="entry name" value="UBIQUITIN_2"/>
    <property type="match status" value="1"/>
</dbReference>
<reference evidence="4" key="1">
    <citation type="submission" date="2021-01" db="EMBL/GenBank/DDBJ databases">
        <authorList>
            <person name="Corre E."/>
            <person name="Pelletier E."/>
            <person name="Niang G."/>
            <person name="Scheremetjew M."/>
            <person name="Finn R."/>
            <person name="Kale V."/>
            <person name="Holt S."/>
            <person name="Cochrane G."/>
            <person name="Meng A."/>
            <person name="Brown T."/>
            <person name="Cohen L."/>
        </authorList>
    </citation>
    <scope>NUCLEOTIDE SEQUENCE</scope>
    <source>
        <strain evidence="4">ATCC 50979</strain>
    </source>
</reference>
<dbReference type="InterPro" id="IPR000626">
    <property type="entry name" value="Ubiquitin-like_dom"/>
</dbReference>
<gene>
    <name evidence="4" type="ORF">SSP0437_LOCUS12478</name>
</gene>
<dbReference type="GO" id="GO:0031593">
    <property type="term" value="F:polyubiquitin modification-dependent protein binding"/>
    <property type="evidence" value="ECO:0007669"/>
    <property type="project" value="TreeGrafter"/>
</dbReference>
<proteinExistence type="predicted"/>
<feature type="compositionally biased region" description="Low complexity" evidence="1">
    <location>
        <begin position="83"/>
        <end position="98"/>
    </location>
</feature>
<name>A0A7S1VU05_9EUKA</name>
<dbReference type="CDD" id="cd16106">
    <property type="entry name" value="Ubl_Dsk2p_like"/>
    <property type="match status" value="1"/>
</dbReference>
<dbReference type="FunFam" id="1.10.8.10:FF:000079">
    <property type="entry name" value="Ubiquitin family protein"/>
    <property type="match status" value="1"/>
</dbReference>
<dbReference type="Pfam" id="PF00240">
    <property type="entry name" value="ubiquitin"/>
    <property type="match status" value="1"/>
</dbReference>
<dbReference type="InterPro" id="IPR015940">
    <property type="entry name" value="UBA"/>
</dbReference>
<dbReference type="Pfam" id="PF23195">
    <property type="entry name" value="UBQLN1"/>
    <property type="match status" value="1"/>
</dbReference>
<dbReference type="SMART" id="SM00727">
    <property type="entry name" value="STI1"/>
    <property type="match status" value="2"/>
</dbReference>